<dbReference type="STRING" id="69974.MPLDJ20_320090"/>
<protein>
    <submittedName>
        <fullName evidence="2">Uncharacterized protein</fullName>
    </submittedName>
</protein>
<evidence type="ECO:0000256" key="1">
    <source>
        <dbReference type="SAM" id="MobiDB-lite"/>
    </source>
</evidence>
<accession>A0A090E542</accession>
<name>A0A090E542_MESPL</name>
<evidence type="ECO:0000313" key="3">
    <source>
        <dbReference type="Proteomes" id="UP000045285"/>
    </source>
</evidence>
<reference evidence="3" key="1">
    <citation type="submission" date="2014-08" db="EMBL/GenBank/DDBJ databases">
        <authorList>
            <person name="Moulin L."/>
        </authorList>
    </citation>
    <scope>NUCLEOTIDE SEQUENCE [LARGE SCALE GENOMIC DNA]</scope>
</reference>
<evidence type="ECO:0000313" key="2">
    <source>
        <dbReference type="EMBL" id="CDX22296.1"/>
    </source>
</evidence>
<dbReference type="AlphaFoldDB" id="A0A090E542"/>
<feature type="region of interest" description="Disordered" evidence="1">
    <location>
        <begin position="92"/>
        <end position="115"/>
    </location>
</feature>
<dbReference type="EMBL" id="CCMZ01000033">
    <property type="protein sequence ID" value="CDX22296.1"/>
    <property type="molecule type" value="Genomic_DNA"/>
</dbReference>
<gene>
    <name evidence="2" type="ORF">MPL3356_390237</name>
</gene>
<feature type="compositionally biased region" description="Basic and acidic residues" evidence="1">
    <location>
        <begin position="101"/>
        <end position="115"/>
    </location>
</feature>
<dbReference type="Proteomes" id="UP000045285">
    <property type="component" value="Unassembled WGS sequence"/>
</dbReference>
<sequence>MDRQTLSPIIPSLAPEISDLSLDRLLSPASHFQHPRDVLEDGSLDIWEKRAILSSWASDACAVESMPALRQPPGAERPVSFDDIMDALRRLDATAPPPSRPADDDQRQLVERLSA</sequence>
<proteinExistence type="predicted"/>
<organism evidence="2 3">
    <name type="scientific">Mesorhizobium plurifarium</name>
    <dbReference type="NCBI Taxonomy" id="69974"/>
    <lineage>
        <taxon>Bacteria</taxon>
        <taxon>Pseudomonadati</taxon>
        <taxon>Pseudomonadota</taxon>
        <taxon>Alphaproteobacteria</taxon>
        <taxon>Hyphomicrobiales</taxon>
        <taxon>Phyllobacteriaceae</taxon>
        <taxon>Mesorhizobium</taxon>
    </lineage>
</organism>
<keyword evidence="3" id="KW-1185">Reference proteome</keyword>